<reference evidence="5" key="1">
    <citation type="submission" date="2016-10" db="EMBL/GenBank/DDBJ databases">
        <authorList>
            <person name="Varghese N."/>
            <person name="Submissions S."/>
        </authorList>
    </citation>
    <scope>NUCLEOTIDE SEQUENCE [LARGE SCALE GENOMIC DNA]</scope>
    <source>
        <strain evidence="5">DSM 26922</strain>
    </source>
</reference>
<sequence length="313" mass="33308">MTLTPFVRIVARGKGRARTLTFDEARQAMALILAGDAEPEAVGALLMVLRLRGETDAEIAGFTCALRATTPQLPTPDLDWPCYAAGRTRGAPLFLLAAKLVAQAGYSVTLHGWNAHQGPAADVREVLSALRLEGDGLAYLPLEALSPRAFALLNLRDTFGLRSCVNTVLRMWNPAGATASVQGVFHPSYRGLQSRAAALLGDVNLTVIKGGGGEFERNPSKDIAVFGLRNGQDVEEIVPPILPETRRLHAPDHPVDIAALWGGSLEDAFASATVIGTAALALRAVDTTTSMPKATAYAAELWSQRHSITRRAG</sequence>
<evidence type="ECO:0000259" key="3">
    <source>
        <dbReference type="Pfam" id="PF02885"/>
    </source>
</evidence>
<dbReference type="EMBL" id="FNOI01000007">
    <property type="protein sequence ID" value="SDX44608.1"/>
    <property type="molecule type" value="Genomic_DNA"/>
</dbReference>
<dbReference type="AlphaFoldDB" id="A0A1H3BSB9"/>
<dbReference type="GO" id="GO:0005829">
    <property type="term" value="C:cytosol"/>
    <property type="evidence" value="ECO:0007669"/>
    <property type="project" value="TreeGrafter"/>
</dbReference>
<protein>
    <submittedName>
        <fullName evidence="4">Anthranilate phosphoribosyltransferase</fullName>
    </submittedName>
</protein>
<dbReference type="Proteomes" id="UP000199441">
    <property type="component" value="Unassembled WGS sequence"/>
</dbReference>
<dbReference type="OrthoDB" id="8455878at2"/>
<accession>A0A1H3BSB9</accession>
<proteinExistence type="predicted"/>
<dbReference type="Gene3D" id="3.40.1030.10">
    <property type="entry name" value="Nucleoside phosphorylase/phosphoribosyltransferase catalytic domain"/>
    <property type="match status" value="1"/>
</dbReference>
<gene>
    <name evidence="4" type="ORF">SAMN04488001_3249</name>
</gene>
<name>A0A1H3BSB9_9RHOB</name>
<evidence type="ECO:0000313" key="4">
    <source>
        <dbReference type="EMBL" id="SDX44608.1"/>
    </source>
</evidence>
<dbReference type="PANTHER" id="PTHR43285:SF2">
    <property type="entry name" value="ANTHRANILATE PHOSPHORIBOSYLTRANSFERASE"/>
    <property type="match status" value="1"/>
</dbReference>
<dbReference type="GO" id="GO:0000162">
    <property type="term" value="P:L-tryptophan biosynthetic process"/>
    <property type="evidence" value="ECO:0007669"/>
    <property type="project" value="InterPro"/>
</dbReference>
<keyword evidence="5" id="KW-1185">Reference proteome</keyword>
<dbReference type="GO" id="GO:0004048">
    <property type="term" value="F:anthranilate phosphoribosyltransferase activity"/>
    <property type="evidence" value="ECO:0007669"/>
    <property type="project" value="InterPro"/>
</dbReference>
<dbReference type="InterPro" id="IPR017459">
    <property type="entry name" value="Glycosyl_Trfase_fam3_N_dom"/>
</dbReference>
<dbReference type="RefSeq" id="WP_089947969.1">
    <property type="nucleotide sequence ID" value="NZ_FNOI01000007.1"/>
</dbReference>
<dbReference type="Gene3D" id="1.20.970.10">
    <property type="entry name" value="Transferase, Pyrimidine Nucleoside Phosphorylase, Chain C"/>
    <property type="match status" value="1"/>
</dbReference>
<keyword evidence="2 4" id="KW-0808">Transferase</keyword>
<evidence type="ECO:0000256" key="2">
    <source>
        <dbReference type="ARBA" id="ARBA00022679"/>
    </source>
</evidence>
<keyword evidence="1 4" id="KW-0328">Glycosyltransferase</keyword>
<dbReference type="Pfam" id="PF02885">
    <property type="entry name" value="Glycos_trans_3N"/>
    <property type="match status" value="1"/>
</dbReference>
<feature type="domain" description="Glycosyl transferase family 3 N-terminal" evidence="3">
    <location>
        <begin position="14"/>
        <end position="69"/>
    </location>
</feature>
<dbReference type="SUPFAM" id="SSF52418">
    <property type="entry name" value="Nucleoside phosphorylase/phosphoribosyltransferase catalytic domain"/>
    <property type="match status" value="1"/>
</dbReference>
<dbReference type="NCBIfam" id="NF006564">
    <property type="entry name" value="PRK09071.1"/>
    <property type="match status" value="1"/>
</dbReference>
<dbReference type="InterPro" id="IPR036320">
    <property type="entry name" value="Glycosyl_Trfase_fam3_N_dom_sf"/>
</dbReference>
<dbReference type="PANTHER" id="PTHR43285">
    <property type="entry name" value="ANTHRANILATE PHOSPHORIBOSYLTRANSFERASE"/>
    <property type="match status" value="1"/>
</dbReference>
<dbReference type="STRING" id="670155.SAMN04488001_3249"/>
<dbReference type="InterPro" id="IPR035902">
    <property type="entry name" value="Nuc_phospho_transferase"/>
</dbReference>
<dbReference type="SUPFAM" id="SSF47648">
    <property type="entry name" value="Nucleoside phosphorylase/phosphoribosyltransferase N-terminal domain"/>
    <property type="match status" value="1"/>
</dbReference>
<dbReference type="InterPro" id="IPR005940">
    <property type="entry name" value="Anthranilate_Pribosyl_Tfrase"/>
</dbReference>
<organism evidence="4 5">
    <name type="scientific">Litoreibacter albidus</name>
    <dbReference type="NCBI Taxonomy" id="670155"/>
    <lineage>
        <taxon>Bacteria</taxon>
        <taxon>Pseudomonadati</taxon>
        <taxon>Pseudomonadota</taxon>
        <taxon>Alphaproteobacteria</taxon>
        <taxon>Rhodobacterales</taxon>
        <taxon>Roseobacteraceae</taxon>
        <taxon>Litoreibacter</taxon>
    </lineage>
</organism>
<evidence type="ECO:0000313" key="5">
    <source>
        <dbReference type="Proteomes" id="UP000199441"/>
    </source>
</evidence>
<evidence type="ECO:0000256" key="1">
    <source>
        <dbReference type="ARBA" id="ARBA00022676"/>
    </source>
</evidence>